<dbReference type="EMBL" id="BKCJ010010030">
    <property type="protein sequence ID" value="GEU89753.1"/>
    <property type="molecule type" value="Genomic_DNA"/>
</dbReference>
<reference evidence="1" key="1">
    <citation type="journal article" date="2019" name="Sci. Rep.">
        <title>Draft genome of Tanacetum cinerariifolium, the natural source of mosquito coil.</title>
        <authorList>
            <person name="Yamashiro T."/>
            <person name="Shiraishi A."/>
            <person name="Satake H."/>
            <person name="Nakayama K."/>
        </authorList>
    </citation>
    <scope>NUCLEOTIDE SEQUENCE</scope>
</reference>
<accession>A0A6L2NUD3</accession>
<comment type="caution">
    <text evidence="1">The sequence shown here is derived from an EMBL/GenBank/DDBJ whole genome shotgun (WGS) entry which is preliminary data.</text>
</comment>
<name>A0A6L2NUD3_TANCI</name>
<sequence length="391" mass="44943">MMGRLRCKGVTKQTAGVIPKGLALQEYIRLEEEKARRHGKVYKWETAKYGKIWYDEDVQDTRSIETEFPDIVFNDNLTSNKTPSCEPTLSSLNDEIDFRVSFDNSDDEDYNDKDNDDDNVDIEHSSRDLFVKPLPDVINTDYYCVCSRSPLLDPLKGGWIDSLEELPTLGTSLKKLLSKAIQTMTDHSQKWHEGTSGRNISSSSDTDGLAAVISKLDHLGRDMKKLKENVHEIQFGCQICEGTHLNKECHLNEEVKQVDEVKYSEFGHQAPFNENSGAKFHVGPPGYCMRFSNDEESETTKVKTSKAIPKWKSNLPKEPVNHYVKPYVQPIHFPNRLKQHAEEALVYKTMESLKKIMVNRPFLKEIRQTDNYPRYMKDLVANKPRMMMKLG</sequence>
<protein>
    <submittedName>
        <fullName evidence="1">Uncharacterized protein</fullName>
    </submittedName>
</protein>
<evidence type="ECO:0000313" key="1">
    <source>
        <dbReference type="EMBL" id="GEU89753.1"/>
    </source>
</evidence>
<dbReference type="AlphaFoldDB" id="A0A6L2NUD3"/>
<gene>
    <name evidence="1" type="ORF">Tci_061731</name>
</gene>
<proteinExistence type="predicted"/>
<organism evidence="1">
    <name type="scientific">Tanacetum cinerariifolium</name>
    <name type="common">Dalmatian daisy</name>
    <name type="synonym">Chrysanthemum cinerariifolium</name>
    <dbReference type="NCBI Taxonomy" id="118510"/>
    <lineage>
        <taxon>Eukaryota</taxon>
        <taxon>Viridiplantae</taxon>
        <taxon>Streptophyta</taxon>
        <taxon>Embryophyta</taxon>
        <taxon>Tracheophyta</taxon>
        <taxon>Spermatophyta</taxon>
        <taxon>Magnoliopsida</taxon>
        <taxon>eudicotyledons</taxon>
        <taxon>Gunneridae</taxon>
        <taxon>Pentapetalae</taxon>
        <taxon>asterids</taxon>
        <taxon>campanulids</taxon>
        <taxon>Asterales</taxon>
        <taxon>Asteraceae</taxon>
        <taxon>Asteroideae</taxon>
        <taxon>Anthemideae</taxon>
        <taxon>Anthemidinae</taxon>
        <taxon>Tanacetum</taxon>
    </lineage>
</organism>